<dbReference type="GO" id="GO:0022857">
    <property type="term" value="F:transmembrane transporter activity"/>
    <property type="evidence" value="ECO:0007669"/>
    <property type="project" value="InterPro"/>
</dbReference>
<keyword evidence="5 7" id="KW-0472">Membrane</keyword>
<evidence type="ECO:0000256" key="2">
    <source>
        <dbReference type="ARBA" id="ARBA00022448"/>
    </source>
</evidence>
<accession>A0A1B9I3J2</accession>
<organism evidence="8">
    <name type="scientific">Kwoniella pini CBS 10737</name>
    <dbReference type="NCBI Taxonomy" id="1296096"/>
    <lineage>
        <taxon>Eukaryota</taxon>
        <taxon>Fungi</taxon>
        <taxon>Dikarya</taxon>
        <taxon>Basidiomycota</taxon>
        <taxon>Agaricomycotina</taxon>
        <taxon>Tremellomycetes</taxon>
        <taxon>Tremellales</taxon>
        <taxon>Cryptococcaceae</taxon>
        <taxon>Kwoniella</taxon>
    </lineage>
</organism>
<dbReference type="EMBL" id="KI894010">
    <property type="protein sequence ID" value="OCF50048.1"/>
    <property type="molecule type" value="Genomic_DNA"/>
</dbReference>
<feature type="transmembrane region" description="Helical" evidence="7">
    <location>
        <begin position="191"/>
        <end position="213"/>
    </location>
</feature>
<evidence type="ECO:0000256" key="1">
    <source>
        <dbReference type="ARBA" id="ARBA00004141"/>
    </source>
</evidence>
<keyword evidence="2" id="KW-0813">Transport</keyword>
<name>A0A1B9I3J2_9TREE</name>
<evidence type="ECO:0000256" key="3">
    <source>
        <dbReference type="ARBA" id="ARBA00022692"/>
    </source>
</evidence>
<dbReference type="SUPFAM" id="SSF103473">
    <property type="entry name" value="MFS general substrate transporter"/>
    <property type="match status" value="1"/>
</dbReference>
<feature type="transmembrane region" description="Helical" evidence="7">
    <location>
        <begin position="340"/>
        <end position="359"/>
    </location>
</feature>
<feature type="transmembrane region" description="Helical" evidence="7">
    <location>
        <begin position="297"/>
        <end position="320"/>
    </location>
</feature>
<feature type="transmembrane region" description="Helical" evidence="7">
    <location>
        <begin position="463"/>
        <end position="485"/>
    </location>
</feature>
<dbReference type="PANTHER" id="PTHR43791">
    <property type="entry name" value="PERMEASE-RELATED"/>
    <property type="match status" value="1"/>
</dbReference>
<evidence type="ECO:0000256" key="7">
    <source>
        <dbReference type="SAM" id="Phobius"/>
    </source>
</evidence>
<comment type="subcellular location">
    <subcellularLocation>
        <location evidence="1">Membrane</location>
        <topology evidence="1">Multi-pass membrane protein</topology>
    </subcellularLocation>
</comment>
<feature type="transmembrane region" description="Helical" evidence="7">
    <location>
        <begin position="225"/>
        <end position="247"/>
    </location>
</feature>
<dbReference type="AlphaFoldDB" id="A0A1B9I3J2"/>
<protein>
    <recommendedName>
        <fullName evidence="9">Major facilitator superfamily (MFS) profile domain-containing protein</fullName>
    </recommendedName>
</protein>
<evidence type="ECO:0000256" key="6">
    <source>
        <dbReference type="ARBA" id="ARBA00037968"/>
    </source>
</evidence>
<proteinExistence type="inferred from homology"/>
<sequence>MVPASTSSSPGFDSSEKYVYPKESDLLPVLSGGRWYSKLWDSWDKPREERRFLLKLDLTLLSAASFGVLIKFIDQAAVNNAFLSGEWKVSDSLSVYGNELNYAAAFFAAGYVFGQIPSNLILAKGIVKAHIWIPILEVLWTVTTFATSSVKTAGHLYACRLFLGLFEAGHFPAVMYVASSWYTPAELGKRLTLIQISVMVGPMFSGFLQAGIYSALNGVQSRAGWSWLFLIDGCISLPVSLIAFLFIPDLPFNITKSWLFTQEEIDLARVRKPLESYEKNPPLNWHVWRGILTTWHIWVFPTLFTFMGLCSNPSTSMGFWFKAWNTIKPHSYSVSQINIYPTPIYGVSVVYGLIGAWMSDSVLRGRRWPPIALAFCITFGVNIALATLPVYSQRKAVRWGLYYISNLVLGNFGVMWSWQAAATEGNPIKRAVVGATMNSMSTLINAWWPIVLFPTQNQPVVKAGNYATAGLSAGGLLLIPTILYLQRRDRQRSNQAEEQTEPDL</sequence>
<evidence type="ECO:0000256" key="5">
    <source>
        <dbReference type="ARBA" id="ARBA00023136"/>
    </source>
</evidence>
<dbReference type="GO" id="GO:0016020">
    <property type="term" value="C:membrane"/>
    <property type="evidence" value="ECO:0007669"/>
    <property type="project" value="UniProtKB-SubCell"/>
</dbReference>
<feature type="transmembrane region" description="Helical" evidence="7">
    <location>
        <begin position="161"/>
        <end position="179"/>
    </location>
</feature>
<comment type="similarity">
    <text evidence="6">Belongs to the major facilitator superfamily. Allantoate permease family.</text>
</comment>
<dbReference type="InterPro" id="IPR036259">
    <property type="entry name" value="MFS_trans_sf"/>
</dbReference>
<dbReference type="FunFam" id="1.20.1250.20:FF:000065">
    <property type="entry name" value="Putative MFS pantothenate transporter"/>
    <property type="match status" value="1"/>
</dbReference>
<keyword evidence="4 7" id="KW-1133">Transmembrane helix</keyword>
<evidence type="ECO:0008006" key="9">
    <source>
        <dbReference type="Google" id="ProtNLM"/>
    </source>
</evidence>
<dbReference type="OrthoDB" id="3639251at2759"/>
<feature type="transmembrane region" description="Helical" evidence="7">
    <location>
        <begin position="397"/>
        <end position="418"/>
    </location>
</feature>
<reference evidence="8" key="2">
    <citation type="submission" date="2016-07" db="EMBL/GenBank/DDBJ databases">
        <title>Evolution of pathogenesis and genome organization in the Tremellales.</title>
        <authorList>
            <person name="Cuomo C."/>
            <person name="Litvintseva A."/>
            <person name="Heitman J."/>
            <person name="Chen Y."/>
            <person name="Sun S."/>
            <person name="Springer D."/>
            <person name="Dromer F."/>
            <person name="Young S."/>
            <person name="Zeng Q."/>
            <person name="Chapman S."/>
            <person name="Gujja S."/>
            <person name="Saif S."/>
            <person name="Birren B."/>
        </authorList>
    </citation>
    <scope>NUCLEOTIDE SEQUENCE</scope>
    <source>
        <strain evidence="8">CBS 10737</strain>
    </source>
</reference>
<keyword evidence="3 7" id="KW-0812">Transmembrane</keyword>
<dbReference type="Pfam" id="PF07690">
    <property type="entry name" value="MFS_1"/>
    <property type="match status" value="1"/>
</dbReference>
<evidence type="ECO:0000313" key="8">
    <source>
        <dbReference type="EMBL" id="OCF50048.1"/>
    </source>
</evidence>
<feature type="transmembrane region" description="Helical" evidence="7">
    <location>
        <begin position="102"/>
        <end position="122"/>
    </location>
</feature>
<dbReference type="PANTHER" id="PTHR43791:SF39">
    <property type="entry name" value="TRANSPORTER LIZ1_SEO1, PUTATIVE (AFU_ORTHOLOGUE AFUA_3G00980)-RELATED"/>
    <property type="match status" value="1"/>
</dbReference>
<reference evidence="8" key="1">
    <citation type="submission" date="2013-07" db="EMBL/GenBank/DDBJ databases">
        <title>The Genome Sequence of Cryptococcus pinus CBS10737.</title>
        <authorList>
            <consortium name="The Broad Institute Genome Sequencing Platform"/>
            <person name="Cuomo C."/>
            <person name="Litvintseva A."/>
            <person name="Chen Y."/>
            <person name="Heitman J."/>
            <person name="Sun S."/>
            <person name="Springer D."/>
            <person name="Dromer F."/>
            <person name="Young S.K."/>
            <person name="Zeng Q."/>
            <person name="Gargeya S."/>
            <person name="Fitzgerald M."/>
            <person name="Abouelleil A."/>
            <person name="Alvarado L."/>
            <person name="Berlin A.M."/>
            <person name="Chapman S.B."/>
            <person name="Dewar J."/>
            <person name="Goldberg J."/>
            <person name="Griggs A."/>
            <person name="Gujja S."/>
            <person name="Hansen M."/>
            <person name="Howarth C."/>
            <person name="Imamovic A."/>
            <person name="Larimer J."/>
            <person name="McCowan C."/>
            <person name="Murphy C."/>
            <person name="Pearson M."/>
            <person name="Priest M."/>
            <person name="Roberts A."/>
            <person name="Saif S."/>
            <person name="Shea T."/>
            <person name="Sykes S."/>
            <person name="Wortman J."/>
            <person name="Nusbaum C."/>
            <person name="Birren B."/>
        </authorList>
    </citation>
    <scope>NUCLEOTIDE SEQUENCE [LARGE SCALE GENOMIC DNA]</scope>
    <source>
        <strain evidence="8">CBS 10737</strain>
    </source>
</reference>
<gene>
    <name evidence="8" type="ORF">I206_03364</name>
</gene>
<feature type="transmembrane region" description="Helical" evidence="7">
    <location>
        <begin position="371"/>
        <end position="391"/>
    </location>
</feature>
<dbReference type="InterPro" id="IPR011701">
    <property type="entry name" value="MFS"/>
</dbReference>
<evidence type="ECO:0000256" key="4">
    <source>
        <dbReference type="ARBA" id="ARBA00022989"/>
    </source>
</evidence>
<dbReference type="Gene3D" id="1.20.1250.20">
    <property type="entry name" value="MFS general substrate transporter like domains"/>
    <property type="match status" value="1"/>
</dbReference>